<keyword evidence="1 2" id="KW-0694">RNA-binding</keyword>
<proteinExistence type="predicted"/>
<protein>
    <submittedName>
        <fullName evidence="5">Putative RNA-binding protein 3</fullName>
    </submittedName>
</protein>
<dbReference type="PROSITE" id="PS50102">
    <property type="entry name" value="RRM"/>
    <property type="match status" value="1"/>
</dbReference>
<reference evidence="6" key="1">
    <citation type="journal article" date="2017" name="bioRxiv">
        <title>Comparative analysis of the genomes of Stylophora pistillata and Acropora digitifera provides evidence for extensive differences between species of corals.</title>
        <authorList>
            <person name="Voolstra C.R."/>
            <person name="Li Y."/>
            <person name="Liew Y.J."/>
            <person name="Baumgarten S."/>
            <person name="Zoccola D."/>
            <person name="Flot J.-F."/>
            <person name="Tambutte S."/>
            <person name="Allemand D."/>
            <person name="Aranda M."/>
        </authorList>
    </citation>
    <scope>NUCLEOTIDE SEQUENCE [LARGE SCALE GENOMIC DNA]</scope>
</reference>
<feature type="domain" description="RRM" evidence="4">
    <location>
        <begin position="8"/>
        <end position="86"/>
    </location>
</feature>
<evidence type="ECO:0000259" key="4">
    <source>
        <dbReference type="PROSITE" id="PS50102"/>
    </source>
</evidence>
<dbReference type="GO" id="GO:0003723">
    <property type="term" value="F:RNA binding"/>
    <property type="evidence" value="ECO:0007669"/>
    <property type="project" value="UniProtKB-UniRule"/>
</dbReference>
<dbReference type="InterPro" id="IPR012677">
    <property type="entry name" value="Nucleotide-bd_a/b_plait_sf"/>
</dbReference>
<comment type="caution">
    <text evidence="5">The sequence shown here is derived from an EMBL/GenBank/DDBJ whole genome shotgun (WGS) entry which is preliminary data.</text>
</comment>
<evidence type="ECO:0000256" key="3">
    <source>
        <dbReference type="SAM" id="MobiDB-lite"/>
    </source>
</evidence>
<dbReference type="AlphaFoldDB" id="A0A2B4SYC8"/>
<evidence type="ECO:0000313" key="5">
    <source>
        <dbReference type="EMBL" id="PFX33572.1"/>
    </source>
</evidence>
<dbReference type="PANTHER" id="PTHR48027">
    <property type="entry name" value="HETEROGENEOUS NUCLEAR RIBONUCLEOPROTEIN 87F-RELATED"/>
    <property type="match status" value="1"/>
</dbReference>
<evidence type="ECO:0000313" key="6">
    <source>
        <dbReference type="Proteomes" id="UP000225706"/>
    </source>
</evidence>
<accession>A0A2B4SYC8</accession>
<dbReference type="Gene3D" id="3.30.70.330">
    <property type="match status" value="1"/>
</dbReference>
<dbReference type="SUPFAM" id="SSF54928">
    <property type="entry name" value="RNA-binding domain, RBD"/>
    <property type="match status" value="1"/>
</dbReference>
<dbReference type="STRING" id="50429.A0A2B4SYC8"/>
<dbReference type="EMBL" id="LSMT01000011">
    <property type="protein sequence ID" value="PFX33572.1"/>
    <property type="molecule type" value="Genomic_DNA"/>
</dbReference>
<name>A0A2B4SYC8_STYPI</name>
<dbReference type="SMART" id="SM00360">
    <property type="entry name" value="RRM"/>
    <property type="match status" value="1"/>
</dbReference>
<dbReference type="Proteomes" id="UP000225706">
    <property type="component" value="Unassembled WGS sequence"/>
</dbReference>
<dbReference type="Pfam" id="PF00076">
    <property type="entry name" value="RRM_1"/>
    <property type="match status" value="1"/>
</dbReference>
<feature type="region of interest" description="Disordered" evidence="3">
    <location>
        <begin position="82"/>
        <end position="104"/>
    </location>
</feature>
<organism evidence="5 6">
    <name type="scientific">Stylophora pistillata</name>
    <name type="common">Smooth cauliflower coral</name>
    <dbReference type="NCBI Taxonomy" id="50429"/>
    <lineage>
        <taxon>Eukaryota</taxon>
        <taxon>Metazoa</taxon>
        <taxon>Cnidaria</taxon>
        <taxon>Anthozoa</taxon>
        <taxon>Hexacorallia</taxon>
        <taxon>Scleractinia</taxon>
        <taxon>Astrocoeniina</taxon>
        <taxon>Pocilloporidae</taxon>
        <taxon>Stylophora</taxon>
    </lineage>
</organism>
<keyword evidence="6" id="KW-1185">Reference proteome</keyword>
<dbReference type="InterPro" id="IPR035979">
    <property type="entry name" value="RBD_domain_sf"/>
</dbReference>
<dbReference type="InterPro" id="IPR052462">
    <property type="entry name" value="SLIRP/GR-RBP-like"/>
</dbReference>
<sequence>MADSDNECKVYVGSLKFETTDVGLAQHFGEIGEVVNAVVIKDRETARSRGFGFVTFSDSSSASRACEKLDNTELDGRLIKVSKANSRSGGGGGTDGRFRSRGGRGGGGYGGGGYGGGGFGGGRRGGYGGGGFSGGGGYEGNYGGGSYGGNYSGSGGGQYTYGGGSSGYY</sequence>
<dbReference type="InterPro" id="IPR000504">
    <property type="entry name" value="RRM_dom"/>
</dbReference>
<dbReference type="OrthoDB" id="4207594at2759"/>
<evidence type="ECO:0000256" key="1">
    <source>
        <dbReference type="ARBA" id="ARBA00022884"/>
    </source>
</evidence>
<evidence type="ECO:0000256" key="2">
    <source>
        <dbReference type="PROSITE-ProRule" id="PRU00176"/>
    </source>
</evidence>
<gene>
    <name evidence="5" type="primary">Rbm3</name>
    <name evidence="5" type="ORF">AWC38_SpisGene1622</name>
</gene>